<dbReference type="Proteomes" id="UP000003959">
    <property type="component" value="Unassembled WGS sequence"/>
</dbReference>
<sequence>MSINLLPLGKPMGKGSSLTRMLISLIKQVQNTQVGNDQVYSAGLGKVMINSLYAPTSVSSFKVPP</sequence>
<keyword evidence="2" id="KW-1185">Reference proteome</keyword>
<dbReference type="AlphaFoldDB" id="F4XPW0"/>
<name>F4XPW0_9CYAN</name>
<proteinExistence type="predicted"/>
<dbReference type="HOGENOM" id="CLU_2845058_0_0_3"/>
<reference evidence="2" key="1">
    <citation type="journal article" date="2011" name="Proc. Natl. Acad. Sci. U.S.A.">
        <title>Genomic insights into the physiology and ecology of the marine filamentous cyanobacterium Lyngbya majuscula.</title>
        <authorList>
            <person name="Jones A.C."/>
            <person name="Monroe E.A."/>
            <person name="Podell S."/>
            <person name="Hess W.R."/>
            <person name="Klages S."/>
            <person name="Esquenazi E."/>
            <person name="Niessen S."/>
            <person name="Hoover H."/>
            <person name="Rothmann M."/>
            <person name="Lasken R.S."/>
            <person name="Yates J.R.III."/>
            <person name="Reinhardt R."/>
            <person name="Kube M."/>
            <person name="Burkart M.D."/>
            <person name="Allen E.E."/>
            <person name="Dorrestein P.C."/>
            <person name="Gerwick W.H."/>
            <person name="Gerwick L."/>
        </authorList>
    </citation>
    <scope>NUCLEOTIDE SEQUENCE [LARGE SCALE GENOMIC DNA]</scope>
    <source>
        <strain evidence="2">3L</strain>
    </source>
</reference>
<accession>F4XPW0</accession>
<protein>
    <submittedName>
        <fullName evidence="1">Uncharacterized protein</fullName>
    </submittedName>
</protein>
<dbReference type="EMBL" id="GL890851">
    <property type="protein sequence ID" value="EGJ33327.1"/>
    <property type="molecule type" value="Genomic_DNA"/>
</dbReference>
<gene>
    <name evidence="1" type="ORF">LYNGBM3L_37180</name>
</gene>
<evidence type="ECO:0000313" key="2">
    <source>
        <dbReference type="Proteomes" id="UP000003959"/>
    </source>
</evidence>
<organism evidence="1 2">
    <name type="scientific">Moorena producens 3L</name>
    <dbReference type="NCBI Taxonomy" id="489825"/>
    <lineage>
        <taxon>Bacteria</taxon>
        <taxon>Bacillati</taxon>
        <taxon>Cyanobacteriota</taxon>
        <taxon>Cyanophyceae</taxon>
        <taxon>Coleofasciculales</taxon>
        <taxon>Coleofasciculaceae</taxon>
        <taxon>Moorena</taxon>
    </lineage>
</organism>
<evidence type="ECO:0000313" key="1">
    <source>
        <dbReference type="EMBL" id="EGJ33327.1"/>
    </source>
</evidence>